<proteinExistence type="predicted"/>
<dbReference type="SMART" id="SM01209">
    <property type="entry name" value="GARS_A"/>
    <property type="match status" value="1"/>
</dbReference>
<comment type="caution">
    <text evidence="5">The sequence shown here is derived from an EMBL/GenBank/DDBJ whole genome shotgun (WGS) entry which is preliminary data.</text>
</comment>
<dbReference type="Gene3D" id="3.40.50.20">
    <property type="match status" value="1"/>
</dbReference>
<evidence type="ECO:0000256" key="3">
    <source>
        <dbReference type="ARBA" id="ARBA00022840"/>
    </source>
</evidence>
<dbReference type="SUPFAM" id="SSF52440">
    <property type="entry name" value="PreATP-grasp domain"/>
    <property type="match status" value="1"/>
</dbReference>
<dbReference type="EMBL" id="AUZY01002630">
    <property type="protein sequence ID" value="EQD71914.1"/>
    <property type="molecule type" value="Genomic_DNA"/>
</dbReference>
<dbReference type="Gene3D" id="3.30.1490.20">
    <property type="entry name" value="ATP-grasp fold, A domain"/>
    <property type="match status" value="1"/>
</dbReference>
<sequence>MGTGGREHALGEALLRSETPLYVAGAWKNPGLVRLAKDYLLVAPTEGEQIAHWARARQVELAVVGPDAAVAAGVADHLRAQGIVTVGPGAQAARLESSKAFQREFMVRHGLPGVPRHVVVNREEELPRAVASLGVPYVVKPVGLTAGKGVWVKGLDFTEDAEGIAYAARTLRNGGGSVVLEERLEGEEFSFMAFVDGQRLAPMPLVQDYKRALDGNRGPNTGGMGSYSERDHLLPFVPREDREAALAILTRTVEALRSDGMDYRGILYGGFLLTQEGPMVLEFNARFGDPEALNALTLFDG</sequence>
<feature type="domain" description="ATP-grasp" evidence="4">
    <location>
        <begin position="103"/>
        <end position="288"/>
    </location>
</feature>
<gene>
    <name evidence="5" type="ORF">B1B_04189</name>
</gene>
<dbReference type="NCBIfam" id="TIGR00877">
    <property type="entry name" value="purD"/>
    <property type="match status" value="1"/>
</dbReference>
<dbReference type="Gene3D" id="3.30.470.20">
    <property type="entry name" value="ATP-grasp fold, B domain"/>
    <property type="match status" value="1"/>
</dbReference>
<feature type="non-terminal residue" evidence="5">
    <location>
        <position position="301"/>
    </location>
</feature>
<dbReference type="InterPro" id="IPR016185">
    <property type="entry name" value="PreATP-grasp_dom_sf"/>
</dbReference>
<dbReference type="AlphaFoldDB" id="T1CTC3"/>
<reference evidence="5" key="2">
    <citation type="journal article" date="2014" name="ISME J.">
        <title>Microbial stratification in low pH oxic and suboxic macroscopic growths along an acid mine drainage.</title>
        <authorList>
            <person name="Mendez-Garcia C."/>
            <person name="Mesa V."/>
            <person name="Sprenger R.R."/>
            <person name="Richter M."/>
            <person name="Diez M.S."/>
            <person name="Solano J."/>
            <person name="Bargiela R."/>
            <person name="Golyshina O.V."/>
            <person name="Manteca A."/>
            <person name="Ramos J.L."/>
            <person name="Gallego J.R."/>
            <person name="Llorente I."/>
            <person name="Martins Dos Santos V.A."/>
            <person name="Jensen O.N."/>
            <person name="Pelaez A.I."/>
            <person name="Sanchez J."/>
            <person name="Ferrer M."/>
        </authorList>
    </citation>
    <scope>NUCLEOTIDE SEQUENCE</scope>
</reference>
<dbReference type="PANTHER" id="PTHR43472:SF1">
    <property type="entry name" value="PHOSPHORIBOSYLAMINE--GLYCINE LIGASE, CHLOROPLASTIC"/>
    <property type="match status" value="1"/>
</dbReference>
<name>T1CTC3_9ZZZZ</name>
<dbReference type="SUPFAM" id="SSF56059">
    <property type="entry name" value="Glutathione synthetase ATP-binding domain-like"/>
    <property type="match status" value="1"/>
</dbReference>
<dbReference type="GO" id="GO:0005524">
    <property type="term" value="F:ATP binding"/>
    <property type="evidence" value="ECO:0007669"/>
    <property type="project" value="UniProtKB-KW"/>
</dbReference>
<evidence type="ECO:0000259" key="4">
    <source>
        <dbReference type="PROSITE" id="PS50975"/>
    </source>
</evidence>
<keyword evidence="2" id="KW-0547">Nucleotide-binding</keyword>
<keyword evidence="3" id="KW-0067">ATP-binding</keyword>
<dbReference type="InterPro" id="IPR020562">
    <property type="entry name" value="PRibGlycinamide_synth_N"/>
</dbReference>
<dbReference type="PANTHER" id="PTHR43472">
    <property type="entry name" value="PHOSPHORIBOSYLAMINE--GLYCINE LIGASE"/>
    <property type="match status" value="1"/>
</dbReference>
<dbReference type="GO" id="GO:0004637">
    <property type="term" value="F:phosphoribosylamine-glycine ligase activity"/>
    <property type="evidence" value="ECO:0007669"/>
    <property type="project" value="InterPro"/>
</dbReference>
<accession>T1CTC3</accession>
<dbReference type="Pfam" id="PF02844">
    <property type="entry name" value="GARS_N"/>
    <property type="match status" value="1"/>
</dbReference>
<dbReference type="InterPro" id="IPR020561">
    <property type="entry name" value="PRibGlycinamid_synth_ATP-grasp"/>
</dbReference>
<dbReference type="PROSITE" id="PS50975">
    <property type="entry name" value="ATP_GRASP"/>
    <property type="match status" value="1"/>
</dbReference>
<dbReference type="InterPro" id="IPR000115">
    <property type="entry name" value="PRibGlycinamide_synth"/>
</dbReference>
<reference evidence="5" key="1">
    <citation type="submission" date="2013-08" db="EMBL/GenBank/DDBJ databases">
        <authorList>
            <person name="Mendez C."/>
            <person name="Richter M."/>
            <person name="Ferrer M."/>
            <person name="Sanchez J."/>
        </authorList>
    </citation>
    <scope>NUCLEOTIDE SEQUENCE</scope>
</reference>
<evidence type="ECO:0000256" key="2">
    <source>
        <dbReference type="ARBA" id="ARBA00022741"/>
    </source>
</evidence>
<dbReference type="InterPro" id="IPR011761">
    <property type="entry name" value="ATP-grasp"/>
</dbReference>
<keyword evidence="1 5" id="KW-0436">Ligase</keyword>
<organism evidence="5">
    <name type="scientific">mine drainage metagenome</name>
    <dbReference type="NCBI Taxonomy" id="410659"/>
    <lineage>
        <taxon>unclassified sequences</taxon>
        <taxon>metagenomes</taxon>
        <taxon>ecological metagenomes</taxon>
    </lineage>
</organism>
<protein>
    <submittedName>
        <fullName evidence="5">Phosphoribosylamine--glycine ligase</fullName>
    </submittedName>
</protein>
<dbReference type="Pfam" id="PF01071">
    <property type="entry name" value="GARS_A"/>
    <property type="match status" value="1"/>
</dbReference>
<dbReference type="InterPro" id="IPR013815">
    <property type="entry name" value="ATP_grasp_subdomain_1"/>
</dbReference>
<dbReference type="GO" id="GO:0046872">
    <property type="term" value="F:metal ion binding"/>
    <property type="evidence" value="ECO:0007669"/>
    <property type="project" value="InterPro"/>
</dbReference>
<evidence type="ECO:0000256" key="1">
    <source>
        <dbReference type="ARBA" id="ARBA00022598"/>
    </source>
</evidence>
<evidence type="ECO:0000313" key="5">
    <source>
        <dbReference type="EMBL" id="EQD71914.1"/>
    </source>
</evidence>
<dbReference type="GO" id="GO:0009113">
    <property type="term" value="P:purine nucleobase biosynthetic process"/>
    <property type="evidence" value="ECO:0007669"/>
    <property type="project" value="InterPro"/>
</dbReference>